<dbReference type="HOGENOM" id="CLU_488511_0_0_1"/>
<dbReference type="RefSeq" id="XP_013245817.1">
    <property type="nucleotide sequence ID" value="XM_013390363.1"/>
</dbReference>
<feature type="region of interest" description="Disordered" evidence="2">
    <location>
        <begin position="225"/>
        <end position="251"/>
    </location>
</feature>
<name>A0A066WK83_TILAU</name>
<protein>
    <submittedName>
        <fullName evidence="3">Uncharacterized protein</fullName>
    </submittedName>
</protein>
<dbReference type="EMBL" id="JMSN01000005">
    <property type="protein sequence ID" value="KDN52978.1"/>
    <property type="molecule type" value="Genomic_DNA"/>
</dbReference>
<evidence type="ECO:0000256" key="2">
    <source>
        <dbReference type="SAM" id="MobiDB-lite"/>
    </source>
</evidence>
<feature type="coiled-coil region" evidence="1">
    <location>
        <begin position="86"/>
        <end position="120"/>
    </location>
</feature>
<accession>A0A066WK83</accession>
<evidence type="ECO:0000313" key="4">
    <source>
        <dbReference type="Proteomes" id="UP000027361"/>
    </source>
</evidence>
<proteinExistence type="predicted"/>
<keyword evidence="1" id="KW-0175">Coiled coil</keyword>
<dbReference type="InParanoid" id="A0A066WK83"/>
<dbReference type="Proteomes" id="UP000027361">
    <property type="component" value="Unassembled WGS sequence"/>
</dbReference>
<feature type="compositionally biased region" description="Polar residues" evidence="2">
    <location>
        <begin position="16"/>
        <end position="37"/>
    </location>
</feature>
<dbReference type="AlphaFoldDB" id="A0A066WK83"/>
<gene>
    <name evidence="3" type="ORF">K437DRAFT_272030</name>
</gene>
<dbReference type="OrthoDB" id="2552560at2759"/>
<feature type="region of interest" description="Disordered" evidence="2">
    <location>
        <begin position="1"/>
        <end position="79"/>
    </location>
</feature>
<sequence>MSDPASSSFRGGRSNAPPSQSTPPARNARASGTRSSPRNSRNSQASATAAATKALRSTPDASRAASPGTAFGALSASKEARENAERMHLNALLTELNGQIDALRSQLENARQQNASRASEKEKQMQQIAGLSSAELVMDDEIDALLKGMDDDALTALLVSSPSALMQKLIGSNESAATVSLAASAATASTETQAFVSVPAPALSAGIEGSGAGYDIDTRLVAGDRAARAPASKRRRTDGGVTQDSPTNDAWVEKEHDLESYELDKYQWMEDWLNARKRRGQDLLENLQAFTGWRIQSLMQKKITSADRMKSTRAFDVAGWLHTIGAIRVKLTVKEERASGPPKVSELTVELPKGVISALNQESHLDRLLRRCDAPAVFNTLRSLSSAARARRKLFQAVATQLRPLCGTKAYAVNAEAMFLASRWNHRRHKSGRSNHNRLATDLNMEEHDLSDQEAAQVVYDPEQAETLILSNDNNAQLHLRYRIAFDAFGRGLPDVSLTAKLPDSTALSPEADEILRAIPTQFRRMVDHRPGLEGETEAQAIESIVLSIAACFFGVTL</sequence>
<organism evidence="3 4">
    <name type="scientific">Tilletiaria anomala (strain ATCC 24038 / CBS 436.72 / UBC 951)</name>
    <dbReference type="NCBI Taxonomy" id="1037660"/>
    <lineage>
        <taxon>Eukaryota</taxon>
        <taxon>Fungi</taxon>
        <taxon>Dikarya</taxon>
        <taxon>Basidiomycota</taxon>
        <taxon>Ustilaginomycotina</taxon>
        <taxon>Exobasidiomycetes</taxon>
        <taxon>Georgefischeriales</taxon>
        <taxon>Tilletiariaceae</taxon>
        <taxon>Tilletiaria</taxon>
    </lineage>
</organism>
<keyword evidence="4" id="KW-1185">Reference proteome</keyword>
<evidence type="ECO:0000313" key="3">
    <source>
        <dbReference type="EMBL" id="KDN52978.1"/>
    </source>
</evidence>
<evidence type="ECO:0000256" key="1">
    <source>
        <dbReference type="SAM" id="Coils"/>
    </source>
</evidence>
<reference evidence="3 4" key="1">
    <citation type="submission" date="2014-05" db="EMBL/GenBank/DDBJ databases">
        <title>Draft genome sequence of a rare smut relative, Tilletiaria anomala UBC 951.</title>
        <authorList>
            <consortium name="DOE Joint Genome Institute"/>
            <person name="Toome M."/>
            <person name="Kuo A."/>
            <person name="Henrissat B."/>
            <person name="Lipzen A."/>
            <person name="Tritt A."/>
            <person name="Yoshinaga Y."/>
            <person name="Zane M."/>
            <person name="Barry K."/>
            <person name="Grigoriev I.V."/>
            <person name="Spatafora J.W."/>
            <person name="Aimea M.C."/>
        </authorList>
    </citation>
    <scope>NUCLEOTIDE SEQUENCE [LARGE SCALE GENOMIC DNA]</scope>
    <source>
        <strain evidence="3 4">UBC 951</strain>
    </source>
</reference>
<dbReference type="OMA" id="MLRTMVP"/>
<comment type="caution">
    <text evidence="3">The sequence shown here is derived from an EMBL/GenBank/DDBJ whole genome shotgun (WGS) entry which is preliminary data.</text>
</comment>
<feature type="compositionally biased region" description="Low complexity" evidence="2">
    <location>
        <begin position="38"/>
        <end position="58"/>
    </location>
</feature>
<dbReference type="GeneID" id="25266321"/>